<name>A0A1M6E7Z4_9FIRM</name>
<dbReference type="PANTHER" id="PTHR33747">
    <property type="entry name" value="UPF0225 PROTEIN SCO1677"/>
    <property type="match status" value="1"/>
</dbReference>
<proteinExistence type="predicted"/>
<dbReference type="STRING" id="1122184.SAMN02745176_01473"/>
<dbReference type="Gene3D" id="3.10.450.50">
    <property type="match status" value="1"/>
</dbReference>
<dbReference type="Pfam" id="PF02810">
    <property type="entry name" value="SEC-C"/>
    <property type="match status" value="1"/>
</dbReference>
<organism evidence="1 2">
    <name type="scientific">Lutispora thermophila DSM 19022</name>
    <dbReference type="NCBI Taxonomy" id="1122184"/>
    <lineage>
        <taxon>Bacteria</taxon>
        <taxon>Bacillati</taxon>
        <taxon>Bacillota</taxon>
        <taxon>Clostridia</taxon>
        <taxon>Lutisporales</taxon>
        <taxon>Lutisporaceae</taxon>
        <taxon>Lutispora</taxon>
    </lineage>
</organism>
<dbReference type="InterPro" id="IPR004027">
    <property type="entry name" value="SEC_C_motif"/>
</dbReference>
<sequence length="167" mass="19269">MSLLETWRETAYKGDNPNVQKKFWKEYFDIEKGIYEKLLTNPNEVVKGTVKELAEKYGTDVLHFTGFLDGINSSLKEPNKLEELEEDSYVQLDINVEELYYNMLAAKAKWLYTLPQWDNILTEEKRKEITKKQRLSGTVIKGDTVGRNDPCPCGSGKKYKKCCGANK</sequence>
<keyword evidence="2" id="KW-1185">Reference proteome</keyword>
<dbReference type="NCBIfam" id="NF004088">
    <property type="entry name" value="PRK05590.1"/>
    <property type="match status" value="1"/>
</dbReference>
<dbReference type="EMBL" id="FQZS01000008">
    <property type="protein sequence ID" value="SHI81509.1"/>
    <property type="molecule type" value="Genomic_DNA"/>
</dbReference>
<dbReference type="PANTHER" id="PTHR33747:SF1">
    <property type="entry name" value="ADENYLATE CYCLASE-ASSOCIATED CAP C-TERMINAL DOMAIN-CONTAINING PROTEIN"/>
    <property type="match status" value="1"/>
</dbReference>
<accession>A0A1M6E7Z4</accession>
<gene>
    <name evidence="1" type="ORF">SAMN02745176_01473</name>
</gene>
<evidence type="ECO:0000313" key="2">
    <source>
        <dbReference type="Proteomes" id="UP000184442"/>
    </source>
</evidence>
<dbReference type="AlphaFoldDB" id="A0A1M6E7Z4"/>
<dbReference type="OrthoDB" id="5872at2"/>
<evidence type="ECO:0000313" key="1">
    <source>
        <dbReference type="EMBL" id="SHI81509.1"/>
    </source>
</evidence>
<dbReference type="Proteomes" id="UP000184442">
    <property type="component" value="Unassembled WGS sequence"/>
</dbReference>
<dbReference type="SUPFAM" id="SSF103642">
    <property type="entry name" value="Sec-C motif"/>
    <property type="match status" value="1"/>
</dbReference>
<dbReference type="RefSeq" id="WP_073025577.1">
    <property type="nucleotide sequence ID" value="NZ_FQZS01000008.1"/>
</dbReference>
<protein>
    <submittedName>
        <fullName evidence="1">SEC-C motif-containing protein</fullName>
    </submittedName>
</protein>
<reference evidence="1 2" key="1">
    <citation type="submission" date="2016-11" db="EMBL/GenBank/DDBJ databases">
        <authorList>
            <person name="Jaros S."/>
            <person name="Januszkiewicz K."/>
            <person name="Wedrychowicz H."/>
        </authorList>
    </citation>
    <scope>NUCLEOTIDE SEQUENCE [LARGE SCALE GENOMIC DNA]</scope>
    <source>
        <strain evidence="1 2">DSM 19022</strain>
    </source>
</reference>